<comment type="caution">
    <text evidence="6">The sequence shown here is derived from an EMBL/GenBank/DDBJ whole genome shotgun (WGS) entry which is preliminary data.</text>
</comment>
<evidence type="ECO:0000313" key="7">
    <source>
        <dbReference type="Proteomes" id="UP001556367"/>
    </source>
</evidence>
<dbReference type="Pfam" id="PF00177">
    <property type="entry name" value="Ribosomal_S7"/>
    <property type="match status" value="1"/>
</dbReference>
<feature type="domain" description="Small ribosomal subunit protein uS7" evidence="5">
    <location>
        <begin position="58"/>
        <end position="189"/>
    </location>
</feature>
<accession>A0ABR3IWT6</accession>
<evidence type="ECO:0000256" key="4">
    <source>
        <dbReference type="SAM" id="MobiDB-lite"/>
    </source>
</evidence>
<feature type="compositionally biased region" description="Low complexity" evidence="4">
    <location>
        <begin position="19"/>
        <end position="34"/>
    </location>
</feature>
<sequence>MTAALKVLALQLPEKLDAPSSSSSSPSQSTSPPTHVAPPPASSRPDGQPPLIDIPPAEDPLLHYIASCLQQHGHRARATRTTSRMLMHIHTLTRSDPVPIVREAILRAAPAVKCLNHRQGSKNIAKPVALGEKQRVRMAFEWILESSKTRLNVHTLEERLAREMIAVLTGDSGVLKKKEAVHQFAMVNRGNAQWRT</sequence>
<gene>
    <name evidence="6" type="ORF">HGRIS_013844</name>
</gene>
<name>A0ABR3IWT6_9AGAR</name>
<feature type="region of interest" description="Disordered" evidence="4">
    <location>
        <begin position="12"/>
        <end position="55"/>
    </location>
</feature>
<dbReference type="InterPro" id="IPR000235">
    <property type="entry name" value="Ribosomal_uS7"/>
</dbReference>
<evidence type="ECO:0000256" key="1">
    <source>
        <dbReference type="ARBA" id="ARBA00007151"/>
    </source>
</evidence>
<dbReference type="Gene3D" id="1.10.455.10">
    <property type="entry name" value="Ribosomal protein S7 domain"/>
    <property type="match status" value="1"/>
</dbReference>
<dbReference type="SUPFAM" id="SSF47973">
    <property type="entry name" value="Ribosomal protein S7"/>
    <property type="match status" value="1"/>
</dbReference>
<organism evidence="6 7">
    <name type="scientific">Hohenbuehelia grisea</name>
    <dbReference type="NCBI Taxonomy" id="104357"/>
    <lineage>
        <taxon>Eukaryota</taxon>
        <taxon>Fungi</taxon>
        <taxon>Dikarya</taxon>
        <taxon>Basidiomycota</taxon>
        <taxon>Agaricomycotina</taxon>
        <taxon>Agaricomycetes</taxon>
        <taxon>Agaricomycetidae</taxon>
        <taxon>Agaricales</taxon>
        <taxon>Pleurotineae</taxon>
        <taxon>Pleurotaceae</taxon>
        <taxon>Hohenbuehelia</taxon>
    </lineage>
</organism>
<dbReference type="InterPro" id="IPR036823">
    <property type="entry name" value="Ribosomal_uS7_dom_sf"/>
</dbReference>
<evidence type="ECO:0000313" key="6">
    <source>
        <dbReference type="EMBL" id="KAL0947767.1"/>
    </source>
</evidence>
<protein>
    <recommendedName>
        <fullName evidence="5">Small ribosomal subunit protein uS7 domain-containing protein</fullName>
    </recommendedName>
</protein>
<evidence type="ECO:0000256" key="2">
    <source>
        <dbReference type="ARBA" id="ARBA00022980"/>
    </source>
</evidence>
<comment type="similarity">
    <text evidence="1">Belongs to the universal ribosomal protein uS7 family.</text>
</comment>
<keyword evidence="3" id="KW-0687">Ribonucleoprotein</keyword>
<dbReference type="Proteomes" id="UP001556367">
    <property type="component" value="Unassembled WGS sequence"/>
</dbReference>
<evidence type="ECO:0000259" key="5">
    <source>
        <dbReference type="Pfam" id="PF00177"/>
    </source>
</evidence>
<reference evidence="7" key="1">
    <citation type="submission" date="2024-06" db="EMBL/GenBank/DDBJ databases">
        <title>Multi-omics analyses provide insights into the biosynthesis of the anticancer antibiotic pleurotin in Hohenbuehelia grisea.</title>
        <authorList>
            <person name="Weaver J.A."/>
            <person name="Alberti F."/>
        </authorList>
    </citation>
    <scope>NUCLEOTIDE SEQUENCE [LARGE SCALE GENOMIC DNA]</scope>
    <source>
        <strain evidence="7">T-177</strain>
    </source>
</reference>
<dbReference type="CDD" id="cd14868">
    <property type="entry name" value="uS7_Mitochondria_Fungi"/>
    <property type="match status" value="1"/>
</dbReference>
<dbReference type="PANTHER" id="PTHR11205">
    <property type="entry name" value="RIBOSOMAL PROTEIN S7"/>
    <property type="match status" value="1"/>
</dbReference>
<evidence type="ECO:0000256" key="3">
    <source>
        <dbReference type="ARBA" id="ARBA00023274"/>
    </source>
</evidence>
<dbReference type="InterPro" id="IPR023798">
    <property type="entry name" value="Ribosomal_uS7_dom"/>
</dbReference>
<dbReference type="EMBL" id="JASNQZ010000015">
    <property type="protein sequence ID" value="KAL0947767.1"/>
    <property type="molecule type" value="Genomic_DNA"/>
</dbReference>
<proteinExistence type="inferred from homology"/>
<keyword evidence="7" id="KW-1185">Reference proteome</keyword>
<dbReference type="PIRSF" id="PIRSF002122">
    <property type="entry name" value="RPS7p_RPS7a_RPS5e_RPS7o"/>
    <property type="match status" value="1"/>
</dbReference>
<keyword evidence="2" id="KW-0689">Ribosomal protein</keyword>
<dbReference type="InterPro" id="IPR047988">
    <property type="entry name" value="Ribosomal_uS7m_fungi"/>
</dbReference>